<dbReference type="GO" id="GO:0031956">
    <property type="term" value="F:medium-chain fatty acid-CoA ligase activity"/>
    <property type="evidence" value="ECO:0007669"/>
    <property type="project" value="TreeGrafter"/>
</dbReference>
<dbReference type="InterPro" id="IPR042099">
    <property type="entry name" value="ANL_N_sf"/>
</dbReference>
<reference evidence="4" key="1">
    <citation type="journal article" date="2017" name="Genome Biol.">
        <title>Comparative genomics reveals high biological diversity and specific adaptations in the industrially and medically important fungal genus Aspergillus.</title>
        <authorList>
            <person name="de Vries R.P."/>
            <person name="Riley R."/>
            <person name="Wiebenga A."/>
            <person name="Aguilar-Osorio G."/>
            <person name="Amillis S."/>
            <person name="Uchima C.A."/>
            <person name="Anderluh G."/>
            <person name="Asadollahi M."/>
            <person name="Askin M."/>
            <person name="Barry K."/>
            <person name="Battaglia E."/>
            <person name="Bayram O."/>
            <person name="Benocci T."/>
            <person name="Braus-Stromeyer S.A."/>
            <person name="Caldana C."/>
            <person name="Canovas D."/>
            <person name="Cerqueira G.C."/>
            <person name="Chen F."/>
            <person name="Chen W."/>
            <person name="Choi C."/>
            <person name="Clum A."/>
            <person name="Dos Santos R.A."/>
            <person name="Damasio A.R."/>
            <person name="Diallinas G."/>
            <person name="Emri T."/>
            <person name="Fekete E."/>
            <person name="Flipphi M."/>
            <person name="Freyberg S."/>
            <person name="Gallo A."/>
            <person name="Gournas C."/>
            <person name="Habgood R."/>
            <person name="Hainaut M."/>
            <person name="Harispe M.L."/>
            <person name="Henrissat B."/>
            <person name="Hilden K.S."/>
            <person name="Hope R."/>
            <person name="Hossain A."/>
            <person name="Karabika E."/>
            <person name="Karaffa L."/>
            <person name="Karanyi Z."/>
            <person name="Krasevec N."/>
            <person name="Kuo A."/>
            <person name="Kusch H."/>
            <person name="LaButti K."/>
            <person name="Lagendijk E.L."/>
            <person name="Lapidus A."/>
            <person name="Levasseur A."/>
            <person name="Lindquist E."/>
            <person name="Lipzen A."/>
            <person name="Logrieco A.F."/>
            <person name="MacCabe A."/>
            <person name="Maekelae M.R."/>
            <person name="Malavazi I."/>
            <person name="Melin P."/>
            <person name="Meyer V."/>
            <person name="Mielnichuk N."/>
            <person name="Miskei M."/>
            <person name="Molnar A.P."/>
            <person name="Mule G."/>
            <person name="Ngan C.Y."/>
            <person name="Orejas M."/>
            <person name="Orosz E."/>
            <person name="Ouedraogo J.P."/>
            <person name="Overkamp K.M."/>
            <person name="Park H.-S."/>
            <person name="Perrone G."/>
            <person name="Piumi F."/>
            <person name="Punt P.J."/>
            <person name="Ram A.F."/>
            <person name="Ramon A."/>
            <person name="Rauscher S."/>
            <person name="Record E."/>
            <person name="Riano-Pachon D.M."/>
            <person name="Robert V."/>
            <person name="Roehrig J."/>
            <person name="Ruller R."/>
            <person name="Salamov A."/>
            <person name="Salih N.S."/>
            <person name="Samson R.A."/>
            <person name="Sandor E."/>
            <person name="Sanguinetti M."/>
            <person name="Schuetze T."/>
            <person name="Sepcic K."/>
            <person name="Shelest E."/>
            <person name="Sherlock G."/>
            <person name="Sophianopoulou V."/>
            <person name="Squina F.M."/>
            <person name="Sun H."/>
            <person name="Susca A."/>
            <person name="Todd R.B."/>
            <person name="Tsang A."/>
            <person name="Unkles S.E."/>
            <person name="van de Wiele N."/>
            <person name="van Rossen-Uffink D."/>
            <person name="Oliveira J.V."/>
            <person name="Vesth T.C."/>
            <person name="Visser J."/>
            <person name="Yu J.-H."/>
            <person name="Zhou M."/>
            <person name="Andersen M.R."/>
            <person name="Archer D.B."/>
            <person name="Baker S.E."/>
            <person name="Benoit I."/>
            <person name="Brakhage A.A."/>
            <person name="Braus G.H."/>
            <person name="Fischer R."/>
            <person name="Frisvad J.C."/>
            <person name="Goldman G.H."/>
            <person name="Houbraken J."/>
            <person name="Oakley B."/>
            <person name="Pocsi I."/>
            <person name="Scazzocchio C."/>
            <person name="Seiboth B."/>
            <person name="vanKuyk P.A."/>
            <person name="Wortman J."/>
            <person name="Dyer P.S."/>
            <person name="Grigoriev I.V."/>
        </authorList>
    </citation>
    <scope>NUCLEOTIDE SEQUENCE [LARGE SCALE GENOMIC DNA]</scope>
    <source>
        <strain evidence="4">CBS 593.65</strain>
    </source>
</reference>
<gene>
    <name evidence="3" type="ORF">ASPSYDRAFT_411811</name>
</gene>
<dbReference type="SUPFAM" id="SSF56801">
    <property type="entry name" value="Acetyl-CoA synthetase-like"/>
    <property type="match status" value="1"/>
</dbReference>
<evidence type="ECO:0000313" key="3">
    <source>
        <dbReference type="EMBL" id="OJJ55479.1"/>
    </source>
</evidence>
<evidence type="ECO:0000259" key="2">
    <source>
        <dbReference type="Pfam" id="PF00501"/>
    </source>
</evidence>
<dbReference type="InterPro" id="IPR020845">
    <property type="entry name" value="AMP-binding_CS"/>
</dbReference>
<dbReference type="OrthoDB" id="6614653at2759"/>
<dbReference type="CDD" id="cd04433">
    <property type="entry name" value="AFD_class_I"/>
    <property type="match status" value="1"/>
</dbReference>
<dbReference type="Proteomes" id="UP000184356">
    <property type="component" value="Unassembled WGS sequence"/>
</dbReference>
<comment type="similarity">
    <text evidence="1">Belongs to the ATP-dependent AMP-binding enzyme family.</text>
</comment>
<name>A0A1L9T7S3_9EURO</name>
<dbReference type="STRING" id="1036612.A0A1L9T7S3"/>
<dbReference type="EMBL" id="KV878592">
    <property type="protein sequence ID" value="OJJ55479.1"/>
    <property type="molecule type" value="Genomic_DNA"/>
</dbReference>
<protein>
    <recommendedName>
        <fullName evidence="2">AMP-dependent synthetase/ligase domain-containing protein</fullName>
    </recommendedName>
</protein>
<dbReference type="PANTHER" id="PTHR43201">
    <property type="entry name" value="ACYL-COA SYNTHETASE"/>
    <property type="match status" value="1"/>
</dbReference>
<dbReference type="Gene3D" id="3.40.50.12780">
    <property type="entry name" value="N-terminal domain of ligase-like"/>
    <property type="match status" value="1"/>
</dbReference>
<dbReference type="InterPro" id="IPR000873">
    <property type="entry name" value="AMP-dep_synth/lig_dom"/>
</dbReference>
<dbReference type="Gene3D" id="3.30.300.30">
    <property type="match status" value="1"/>
</dbReference>
<sequence>MAPVIEYLPDEPVFRNLLHCFNTHPQRVVVYDAKEPVDATYSQLLVDILYMRRRILSTLPTSMLKPQGQIDSKRPYMIVLAPGNYEFLVASFAILACGGALAPIASTLTAEETCHFLEMCDASCMLVSVRYQRQRPELENYYAAHTKSDMPVAMIEIATRNTTLKPGQQVHIDTAIQPDPKSPGVLFFTSGTTGPPKGVVRPRCTWYRDLPTFHGDQVGMSYRSPNWIAAGLLLIHHVLTGMSIEVVENDPRAIWMSFSKGRVTHFNGPPRTFGALMKYYQQHIAGLPDKKRRPYIQGARGLKEVFVGGGITWPSILVFWKQLLGRPLGERYGCTELGPSLERTDDCDPNLERCIGKPFSGVQVKLSEREHGEILLKSDTMFTHYLGNPALTRAALDDEGYYRTGDLAHLVGDQYVIDGRASTDFIRFFGLHVPVNDVEACLVELSYILEAYIVAVPFDYPTNIGVLVRPTSTETCVSLRRIRFDVQHKVPQYQLPTLMRILRDNEEIPVTASGKPMRKRIQEQYFTLPEEGPLPAAVEHCDRIGIDESRKAWDWAGMV</sequence>
<dbReference type="GO" id="GO:0006631">
    <property type="term" value="P:fatty acid metabolic process"/>
    <property type="evidence" value="ECO:0007669"/>
    <property type="project" value="TreeGrafter"/>
</dbReference>
<accession>A0A1L9T7S3</accession>
<dbReference type="PANTHER" id="PTHR43201:SF8">
    <property type="entry name" value="ACYL-COA SYNTHETASE FAMILY MEMBER 3"/>
    <property type="match status" value="1"/>
</dbReference>
<feature type="domain" description="AMP-dependent synthetase/ligase" evidence="2">
    <location>
        <begin position="78"/>
        <end position="386"/>
    </location>
</feature>
<dbReference type="AlphaFoldDB" id="A0A1L9T7S3"/>
<organism evidence="3 4">
    <name type="scientific">Aspergillus sydowii CBS 593.65</name>
    <dbReference type="NCBI Taxonomy" id="1036612"/>
    <lineage>
        <taxon>Eukaryota</taxon>
        <taxon>Fungi</taxon>
        <taxon>Dikarya</taxon>
        <taxon>Ascomycota</taxon>
        <taxon>Pezizomycotina</taxon>
        <taxon>Eurotiomycetes</taxon>
        <taxon>Eurotiomycetidae</taxon>
        <taxon>Eurotiales</taxon>
        <taxon>Aspergillaceae</taxon>
        <taxon>Aspergillus</taxon>
        <taxon>Aspergillus subgen. Nidulantes</taxon>
    </lineage>
</organism>
<dbReference type="PROSITE" id="PS00455">
    <property type="entry name" value="AMP_BINDING"/>
    <property type="match status" value="1"/>
</dbReference>
<proteinExistence type="inferred from homology"/>
<dbReference type="VEuPathDB" id="FungiDB:ASPSYDRAFT_411811"/>
<keyword evidence="4" id="KW-1185">Reference proteome</keyword>
<dbReference type="Pfam" id="PF00501">
    <property type="entry name" value="AMP-binding"/>
    <property type="match status" value="1"/>
</dbReference>
<dbReference type="GeneID" id="63762294"/>
<evidence type="ECO:0000313" key="4">
    <source>
        <dbReference type="Proteomes" id="UP000184356"/>
    </source>
</evidence>
<dbReference type="RefSeq" id="XP_040699285.1">
    <property type="nucleotide sequence ID" value="XM_040846221.1"/>
</dbReference>
<dbReference type="InterPro" id="IPR045851">
    <property type="entry name" value="AMP-bd_C_sf"/>
</dbReference>
<evidence type="ECO:0000256" key="1">
    <source>
        <dbReference type="ARBA" id="ARBA00006432"/>
    </source>
</evidence>